<dbReference type="GeneID" id="63862744"/>
<organism evidence="1 2">
    <name type="scientific">Aspergillus fijiensis CBS 313.89</name>
    <dbReference type="NCBI Taxonomy" id="1448319"/>
    <lineage>
        <taxon>Eukaryota</taxon>
        <taxon>Fungi</taxon>
        <taxon>Dikarya</taxon>
        <taxon>Ascomycota</taxon>
        <taxon>Pezizomycotina</taxon>
        <taxon>Eurotiomycetes</taxon>
        <taxon>Eurotiomycetidae</taxon>
        <taxon>Eurotiales</taxon>
        <taxon>Aspergillaceae</taxon>
        <taxon>Aspergillus</taxon>
    </lineage>
</organism>
<evidence type="ECO:0000313" key="1">
    <source>
        <dbReference type="EMBL" id="RAK74007.1"/>
    </source>
</evidence>
<dbReference type="RefSeq" id="XP_040798017.1">
    <property type="nucleotide sequence ID" value="XM_040945411.1"/>
</dbReference>
<dbReference type="AlphaFoldDB" id="A0A8G1RKC8"/>
<reference evidence="1 2" key="1">
    <citation type="submission" date="2018-02" db="EMBL/GenBank/DDBJ databases">
        <title>The genomes of Aspergillus section Nigri reveals drivers in fungal speciation.</title>
        <authorList>
            <consortium name="DOE Joint Genome Institute"/>
            <person name="Vesth T.C."/>
            <person name="Nybo J."/>
            <person name="Theobald S."/>
            <person name="Brandl J."/>
            <person name="Frisvad J.C."/>
            <person name="Nielsen K.F."/>
            <person name="Lyhne E.K."/>
            <person name="Kogle M.E."/>
            <person name="Kuo A."/>
            <person name="Riley R."/>
            <person name="Clum A."/>
            <person name="Nolan M."/>
            <person name="Lipzen A."/>
            <person name="Salamov A."/>
            <person name="Henrissat B."/>
            <person name="Wiebenga A."/>
            <person name="De vries R.P."/>
            <person name="Grigoriev I.V."/>
            <person name="Mortensen U.H."/>
            <person name="Andersen M.R."/>
            <person name="Baker S.E."/>
        </authorList>
    </citation>
    <scope>NUCLEOTIDE SEQUENCE [LARGE SCALE GENOMIC DNA]</scope>
    <source>
        <strain evidence="1 2">CBS 313.89</strain>
    </source>
</reference>
<dbReference type="EMBL" id="KZ824673">
    <property type="protein sequence ID" value="RAK74007.1"/>
    <property type="molecule type" value="Genomic_DNA"/>
</dbReference>
<evidence type="ECO:0000313" key="2">
    <source>
        <dbReference type="Proteomes" id="UP000249789"/>
    </source>
</evidence>
<gene>
    <name evidence="1" type="ORF">BO72DRAFT_451121</name>
</gene>
<proteinExistence type="predicted"/>
<dbReference type="VEuPathDB" id="FungiDB:BO72DRAFT_451121"/>
<accession>A0A8G1RKC8</accession>
<dbReference type="Proteomes" id="UP000249789">
    <property type="component" value="Unassembled WGS sequence"/>
</dbReference>
<sequence>MSAKIQTILDTPANHCMIYLAPRQTRYCSAQLPAFLPHRSLLLLRPYMSHSGQGKHHGPILLSGATLSYLLLLPLLPF</sequence>
<protein>
    <submittedName>
        <fullName evidence="1">Uncharacterized protein</fullName>
    </submittedName>
</protein>
<name>A0A8G1RKC8_9EURO</name>
<keyword evidence="2" id="KW-1185">Reference proteome</keyword>